<evidence type="ECO:0000259" key="1">
    <source>
        <dbReference type="Pfam" id="PF00248"/>
    </source>
</evidence>
<dbReference type="Proteomes" id="UP000198362">
    <property type="component" value="Unassembled WGS sequence"/>
</dbReference>
<protein>
    <submittedName>
        <fullName evidence="2">Aldo/keto reductase family protein</fullName>
    </submittedName>
</protein>
<dbReference type="InterPro" id="IPR036812">
    <property type="entry name" value="NAD(P)_OxRdtase_dom_sf"/>
</dbReference>
<accession>A0A239PCW9</accession>
<organism evidence="2 3">
    <name type="scientific">Asanoa hainanensis</name>
    <dbReference type="NCBI Taxonomy" id="560556"/>
    <lineage>
        <taxon>Bacteria</taxon>
        <taxon>Bacillati</taxon>
        <taxon>Actinomycetota</taxon>
        <taxon>Actinomycetes</taxon>
        <taxon>Micromonosporales</taxon>
        <taxon>Micromonosporaceae</taxon>
        <taxon>Asanoa</taxon>
    </lineage>
</organism>
<dbReference type="SUPFAM" id="SSF51430">
    <property type="entry name" value="NAD(P)-linked oxidoreductase"/>
    <property type="match status" value="1"/>
</dbReference>
<reference evidence="2 3" key="1">
    <citation type="submission" date="2017-06" db="EMBL/GenBank/DDBJ databases">
        <authorList>
            <person name="Kim H.J."/>
            <person name="Triplett B.A."/>
        </authorList>
    </citation>
    <scope>NUCLEOTIDE SEQUENCE [LARGE SCALE GENOMIC DNA]</scope>
    <source>
        <strain evidence="2 3">CGMCC 4.5593</strain>
    </source>
</reference>
<feature type="domain" description="NADP-dependent oxidoreductase" evidence="1">
    <location>
        <begin position="30"/>
        <end position="91"/>
    </location>
</feature>
<proteinExistence type="predicted"/>
<name>A0A239PCW9_9ACTN</name>
<evidence type="ECO:0000313" key="2">
    <source>
        <dbReference type="EMBL" id="SNT64478.1"/>
    </source>
</evidence>
<dbReference type="AlphaFoldDB" id="A0A239PCW9"/>
<sequence length="92" mass="9453">MRNPFRPARPLIADLGGGRSAPGLGGVASTDAVRAVARAHDATPAQVRIAWTLSRGPHVLAIPGTGNPDHLVENLAAGSLRLSDEELASLEA</sequence>
<dbReference type="EMBL" id="FZPH01000017">
    <property type="protein sequence ID" value="SNT64478.1"/>
    <property type="molecule type" value="Genomic_DNA"/>
</dbReference>
<dbReference type="Pfam" id="PF00248">
    <property type="entry name" value="Aldo_ket_red"/>
    <property type="match status" value="1"/>
</dbReference>
<keyword evidence="3" id="KW-1185">Reference proteome</keyword>
<evidence type="ECO:0000313" key="3">
    <source>
        <dbReference type="Proteomes" id="UP000198362"/>
    </source>
</evidence>
<dbReference type="RefSeq" id="WP_425426875.1">
    <property type="nucleotide sequence ID" value="NZ_FZPH01000017.1"/>
</dbReference>
<dbReference type="InterPro" id="IPR023210">
    <property type="entry name" value="NADP_OxRdtase_dom"/>
</dbReference>
<dbReference type="Gene3D" id="3.20.20.100">
    <property type="entry name" value="NADP-dependent oxidoreductase domain"/>
    <property type="match status" value="1"/>
</dbReference>
<gene>
    <name evidence="2" type="ORF">SAMN05421812_11754</name>
</gene>